<evidence type="ECO:0000256" key="3">
    <source>
        <dbReference type="ARBA" id="ARBA00022989"/>
    </source>
</evidence>
<feature type="transmembrane region" description="Helical" evidence="5">
    <location>
        <begin position="226"/>
        <end position="251"/>
    </location>
</feature>
<keyword evidence="8" id="KW-1185">Reference proteome</keyword>
<reference evidence="7 8" key="1">
    <citation type="submission" date="2021-10" db="EMBL/GenBank/DDBJ databases">
        <title>Anaerobic single-cell dispensing facilitates the cultivation of human gut bacteria.</title>
        <authorList>
            <person name="Afrizal A."/>
        </authorList>
    </citation>
    <scope>NUCLEOTIDE SEQUENCE [LARGE SCALE GENOMIC DNA]</scope>
    <source>
        <strain evidence="7 8">CLA-AA-H200</strain>
    </source>
</reference>
<dbReference type="EMBL" id="JAJEQX010000003">
    <property type="protein sequence ID" value="MCC2253281.1"/>
    <property type="molecule type" value="Genomic_DNA"/>
</dbReference>
<dbReference type="RefSeq" id="WP_227706446.1">
    <property type="nucleotide sequence ID" value="NZ_JAJEQX010000003.1"/>
</dbReference>
<gene>
    <name evidence="7" type="ORF">LKD70_02300</name>
</gene>
<evidence type="ECO:0000256" key="2">
    <source>
        <dbReference type="ARBA" id="ARBA00022692"/>
    </source>
</evidence>
<name>A0ABS8FTC0_9FIRM</name>
<evidence type="ECO:0000313" key="8">
    <source>
        <dbReference type="Proteomes" id="UP001198151"/>
    </source>
</evidence>
<evidence type="ECO:0000256" key="1">
    <source>
        <dbReference type="ARBA" id="ARBA00004141"/>
    </source>
</evidence>
<feature type="transmembrane region" description="Helical" evidence="5">
    <location>
        <begin position="294"/>
        <end position="311"/>
    </location>
</feature>
<feature type="transmembrane region" description="Helical" evidence="5">
    <location>
        <begin position="15"/>
        <end position="36"/>
    </location>
</feature>
<feature type="domain" description="ABC-2 type transporter transmembrane" evidence="6">
    <location>
        <begin position="16"/>
        <end position="372"/>
    </location>
</feature>
<accession>A0ABS8FTC0</accession>
<feature type="transmembrane region" description="Helical" evidence="5">
    <location>
        <begin position="263"/>
        <end position="282"/>
    </location>
</feature>
<keyword evidence="2 5" id="KW-0812">Transmembrane</keyword>
<dbReference type="InterPro" id="IPR013525">
    <property type="entry name" value="ABC2_TM"/>
</dbReference>
<organism evidence="7 8">
    <name type="scientific">Ruminococcus turbiniformis</name>
    <dbReference type="NCBI Taxonomy" id="2881258"/>
    <lineage>
        <taxon>Bacteria</taxon>
        <taxon>Bacillati</taxon>
        <taxon>Bacillota</taxon>
        <taxon>Clostridia</taxon>
        <taxon>Eubacteriales</taxon>
        <taxon>Oscillospiraceae</taxon>
        <taxon>Ruminococcus</taxon>
    </lineage>
</organism>
<comment type="subcellular location">
    <subcellularLocation>
        <location evidence="1">Membrane</location>
        <topology evidence="1">Multi-pass membrane protein</topology>
    </subcellularLocation>
</comment>
<dbReference type="Pfam" id="PF12698">
    <property type="entry name" value="ABC2_membrane_3"/>
    <property type="match status" value="1"/>
</dbReference>
<feature type="transmembrane region" description="Helical" evidence="5">
    <location>
        <begin position="353"/>
        <end position="375"/>
    </location>
</feature>
<evidence type="ECO:0000313" key="7">
    <source>
        <dbReference type="EMBL" id="MCC2253281.1"/>
    </source>
</evidence>
<feature type="transmembrane region" description="Helical" evidence="5">
    <location>
        <begin position="185"/>
        <end position="205"/>
    </location>
</feature>
<sequence length="382" mass="42128">MAVFKAYMKIARKNFWMILMYLGIFFAVTAMFQMFAGEETQDYSARSVPVGIVDDDRGEAAAGLAAYIGKTNEVVMLDKDRESMQEDLFYRNVEYIVRIPENFFETCILGEESLKVTSVPGTYSGHYVEQQIDNFVNFARVYAAAGFSEEEIADAAADRESASVELMDFSGNEGGTPAYVFYYRYLPYLFLSVLCYVMGYILMGFGRGSLPQRMKASAVPARRQSLEGFAASGVLAISLWLIATLAALVLYSREFLNNSAAGWYLINSFALLLVSLSLAYFVGTLVKTSDALNGIVNILGLGMCFLCGVFVEMDYLSGPVRKAAQFLPVYWYESVNTLLARYGDSAGNVMTQILSGIGIQVLFAAALVCLTLAAAKRKERAV</sequence>
<comment type="caution">
    <text evidence="7">The sequence shown here is derived from an EMBL/GenBank/DDBJ whole genome shotgun (WGS) entry which is preliminary data.</text>
</comment>
<dbReference type="Gene3D" id="3.40.1710.10">
    <property type="entry name" value="abc type-2 transporter like domain"/>
    <property type="match status" value="1"/>
</dbReference>
<keyword evidence="4 5" id="KW-0472">Membrane</keyword>
<evidence type="ECO:0000256" key="4">
    <source>
        <dbReference type="ARBA" id="ARBA00023136"/>
    </source>
</evidence>
<protein>
    <submittedName>
        <fullName evidence="7">ABC transporter permease</fullName>
    </submittedName>
</protein>
<dbReference type="Proteomes" id="UP001198151">
    <property type="component" value="Unassembled WGS sequence"/>
</dbReference>
<evidence type="ECO:0000256" key="5">
    <source>
        <dbReference type="SAM" id="Phobius"/>
    </source>
</evidence>
<evidence type="ECO:0000259" key="6">
    <source>
        <dbReference type="Pfam" id="PF12698"/>
    </source>
</evidence>
<keyword evidence="3 5" id="KW-1133">Transmembrane helix</keyword>
<proteinExistence type="predicted"/>